<evidence type="ECO:0000313" key="2">
    <source>
        <dbReference type="Proteomes" id="UP000053240"/>
    </source>
</evidence>
<protein>
    <submittedName>
        <fullName evidence="1">Uncharacterized protein</fullName>
    </submittedName>
</protein>
<dbReference type="InParanoid" id="A0A194QUK9"/>
<dbReference type="STRING" id="76193.A0A194QUK9"/>
<name>A0A194QUK9_PAPMA</name>
<dbReference type="Proteomes" id="UP000053240">
    <property type="component" value="Unassembled WGS sequence"/>
</dbReference>
<gene>
    <name evidence="1" type="ORF">RR48_07657</name>
</gene>
<dbReference type="EMBL" id="KQ461190">
    <property type="protein sequence ID" value="KPJ07241.1"/>
    <property type="molecule type" value="Genomic_DNA"/>
</dbReference>
<organism evidence="1 2">
    <name type="scientific">Papilio machaon</name>
    <name type="common">Old World swallowtail butterfly</name>
    <dbReference type="NCBI Taxonomy" id="76193"/>
    <lineage>
        <taxon>Eukaryota</taxon>
        <taxon>Metazoa</taxon>
        <taxon>Ecdysozoa</taxon>
        <taxon>Arthropoda</taxon>
        <taxon>Hexapoda</taxon>
        <taxon>Insecta</taxon>
        <taxon>Pterygota</taxon>
        <taxon>Neoptera</taxon>
        <taxon>Endopterygota</taxon>
        <taxon>Lepidoptera</taxon>
        <taxon>Glossata</taxon>
        <taxon>Ditrysia</taxon>
        <taxon>Papilionoidea</taxon>
        <taxon>Papilionidae</taxon>
        <taxon>Papilioninae</taxon>
        <taxon>Papilio</taxon>
    </lineage>
</organism>
<evidence type="ECO:0000313" key="1">
    <source>
        <dbReference type="EMBL" id="KPJ07241.1"/>
    </source>
</evidence>
<proteinExistence type="predicted"/>
<accession>A0A194QUK9</accession>
<dbReference type="AlphaFoldDB" id="A0A194QUK9"/>
<reference evidence="1 2" key="1">
    <citation type="journal article" date="2015" name="Nat. Commun.">
        <title>Outbred genome sequencing and CRISPR/Cas9 gene editing in butterflies.</title>
        <authorList>
            <person name="Li X."/>
            <person name="Fan D."/>
            <person name="Zhang W."/>
            <person name="Liu G."/>
            <person name="Zhang L."/>
            <person name="Zhao L."/>
            <person name="Fang X."/>
            <person name="Chen L."/>
            <person name="Dong Y."/>
            <person name="Chen Y."/>
            <person name="Ding Y."/>
            <person name="Zhao R."/>
            <person name="Feng M."/>
            <person name="Zhu Y."/>
            <person name="Feng Y."/>
            <person name="Jiang X."/>
            <person name="Zhu D."/>
            <person name="Xiang H."/>
            <person name="Feng X."/>
            <person name="Li S."/>
            <person name="Wang J."/>
            <person name="Zhang G."/>
            <person name="Kronforst M.R."/>
            <person name="Wang W."/>
        </authorList>
    </citation>
    <scope>NUCLEOTIDE SEQUENCE [LARGE SCALE GENOMIC DNA]</scope>
    <source>
        <strain evidence="1">Ya'a_city_454_Pm</strain>
        <tissue evidence="1">Whole body</tissue>
    </source>
</reference>
<sequence length="500" mass="56489">MYSVSAENSVNTVYIGIDELCFDKDEIDSKDSCAKLELKDNITAYIEKRELIRNTEPLECDSALIEKVTSNYIIVKTIISNLCWQDKLVCKLVNSTWSSAVQALQKEHLCPEDFVVDLCSPAKGGGGKGWIKQSGTFRTEPLVIFTFANTAGMFFCCKCKVFSPRLCEEPCQKEHCLIDLINRQVNAPKNCMLTATANYLVYRPLPFTNTYVHSITHYTDTWNNPFLAGVYIPKIPNVGIKIINIRSQDGLKAEFYDVVEKLSQDNIIKGVVVYVTDKYLLNSIDDIVFLHYLKDVQPNVPYALGGCLVEDTMSDSKDIDNIIDKLNENADFISENLLSMCLFTVPKNITDNEYNFEMYSFVINSSEWKKPFIQQAITEFSNKVPRFEHSIALKLSCVGRDQKHVIEQDCFRDAFPDTPIAGCYGNGELGINHPTRVKAEPSSPAAKRHKDHSEPHHGLMYSYSTVFVYIGWGKMTSPKGPLPCFNNKNVQSLKSDDKVI</sequence>
<keyword evidence="2" id="KW-1185">Reference proteome</keyword>